<dbReference type="CDD" id="cd10928">
    <property type="entry name" value="CE4_u4"/>
    <property type="match status" value="1"/>
</dbReference>
<dbReference type="SUPFAM" id="SSF53756">
    <property type="entry name" value="UDP-Glycosyltransferase/glycogen phosphorylase"/>
    <property type="match status" value="1"/>
</dbReference>
<dbReference type="EMBL" id="JAUSWL010000001">
    <property type="protein sequence ID" value="MDQ0541705.1"/>
    <property type="molecule type" value="Genomic_DNA"/>
</dbReference>
<name>A0AAJ1WUK7_9HYPH</name>
<dbReference type="PANTHER" id="PTHR21015">
    <property type="entry name" value="UDP-N-ACETYLGLUCOSAMINE--N-ACETYLMURAMYL-(PENTAPEPTIDE) PYROPHOSPHORYL-UNDECAPRENOL N-ACETYLGLUCOSAMINE TRANSFERASE 1"/>
    <property type="match status" value="1"/>
</dbReference>
<dbReference type="GO" id="GO:0005975">
    <property type="term" value="P:carbohydrate metabolic process"/>
    <property type="evidence" value="ECO:0007669"/>
    <property type="project" value="InterPro"/>
</dbReference>
<dbReference type="Gene3D" id="3.20.20.370">
    <property type="entry name" value="Glycoside hydrolase/deacetylase"/>
    <property type="match status" value="1"/>
</dbReference>
<dbReference type="RefSeq" id="WP_230364881.1">
    <property type="nucleotide sequence ID" value="NZ_JAJALK010000001.1"/>
</dbReference>
<feature type="domain" description="Glycosyl transferase family 28 C-terminal" evidence="1">
    <location>
        <begin position="270"/>
        <end position="346"/>
    </location>
</feature>
<dbReference type="Pfam" id="PF04101">
    <property type="entry name" value="Glyco_tran_28_C"/>
    <property type="match status" value="1"/>
</dbReference>
<organism evidence="2 3">
    <name type="scientific">Methylobacterium brachiatum</name>
    <dbReference type="NCBI Taxonomy" id="269660"/>
    <lineage>
        <taxon>Bacteria</taxon>
        <taxon>Pseudomonadati</taxon>
        <taxon>Pseudomonadota</taxon>
        <taxon>Alphaproteobacteria</taxon>
        <taxon>Hyphomicrobiales</taxon>
        <taxon>Methylobacteriaceae</taxon>
        <taxon>Methylobacterium</taxon>
    </lineage>
</organism>
<proteinExistence type="predicted"/>
<reference evidence="2" key="1">
    <citation type="submission" date="2023-07" db="EMBL/GenBank/DDBJ databases">
        <title>Genomic Encyclopedia of Type Strains, Phase IV (KMG-IV): sequencing the most valuable type-strain genomes for metagenomic binning, comparative biology and taxonomic classification.</title>
        <authorList>
            <person name="Goeker M."/>
        </authorList>
    </citation>
    <scope>NUCLEOTIDE SEQUENCE</scope>
    <source>
        <strain evidence="2">DSM 19569</strain>
    </source>
</reference>
<accession>A0AAJ1WUK7</accession>
<sequence>MRVLIAVTHLLGAGHLTRAAALARAFAAAGHEALLVSGGRPAPMVRAEGLRWVQLPPLHVAGTDFARPLGPDGGPADAALFAQRRALLLDALADFAPDAVITELFPFGRRALATEFLALVEAAQARGPRPLVLASVRDILVASAKPERIAQAHARVAQLYDAVLVHGDPALVPLDASWPLDAKTAQKLRYTGYVDEGMAAVPKSVRSGVLVAAGSGPAGLGLLRAAAEAARLQPGLGWRILAGHGVPEADLAAIGHDLPDGTIERARPDYRALLAGAALSVSQCGYNTAIDLLASATPAVLVPFEAGGETEQRLRAECLAGRGLARVLPEAELTAASLLQAVDAQLQAAPPAPHGIDLGGAARTVAIVEDLFVQSRMPPDRARVPSPVRERAHPAFGLLRNALDEAGTRFQRVRFWWRDDDAVAASPALDRLIGLAEAHRVPILLAAIPAGIEPSLGARLASAKAVRIAVHGLAHHNHAPPGEKQAEFGPHRPLDALRDDAAAGLRIARERLPGSALLPVFVPPWNRLAPDLAAALPGLGYRGLSSVPGPAIPGLARADATLDPIDWRGTRSLRDAEVLLRDVAADLASDPARPIGLLTHHRVHDDAIWSFIGDLLSILVAHPAVTLVDPQTLFSAAAVDSGAAASTLPGSSAVRNG</sequence>
<evidence type="ECO:0000259" key="1">
    <source>
        <dbReference type="Pfam" id="PF04101"/>
    </source>
</evidence>
<evidence type="ECO:0000313" key="2">
    <source>
        <dbReference type="EMBL" id="MDQ0541705.1"/>
    </source>
</evidence>
<dbReference type="InterPro" id="IPR007235">
    <property type="entry name" value="Glyco_trans_28_C"/>
</dbReference>
<protein>
    <submittedName>
        <fullName evidence="2">Glycosyltransferase</fullName>
    </submittedName>
</protein>
<dbReference type="PANTHER" id="PTHR21015:SF28">
    <property type="entry name" value="SLL1722 PROTEIN"/>
    <property type="match status" value="1"/>
</dbReference>
<evidence type="ECO:0000313" key="3">
    <source>
        <dbReference type="Proteomes" id="UP001223420"/>
    </source>
</evidence>
<gene>
    <name evidence="2" type="ORF">QO001_000613</name>
</gene>
<dbReference type="GO" id="GO:0016758">
    <property type="term" value="F:hexosyltransferase activity"/>
    <property type="evidence" value="ECO:0007669"/>
    <property type="project" value="InterPro"/>
</dbReference>
<dbReference type="InterPro" id="IPR049591">
    <property type="entry name" value="CE4_u4-like"/>
</dbReference>
<dbReference type="SUPFAM" id="SSF88713">
    <property type="entry name" value="Glycoside hydrolase/deacetylase"/>
    <property type="match status" value="1"/>
</dbReference>
<dbReference type="Gene3D" id="3.40.50.2000">
    <property type="entry name" value="Glycogen Phosphorylase B"/>
    <property type="match status" value="2"/>
</dbReference>
<comment type="caution">
    <text evidence="2">The sequence shown here is derived from an EMBL/GenBank/DDBJ whole genome shotgun (WGS) entry which is preliminary data.</text>
</comment>
<dbReference type="AlphaFoldDB" id="A0AAJ1WUK7"/>
<dbReference type="Proteomes" id="UP001223420">
    <property type="component" value="Unassembled WGS sequence"/>
</dbReference>
<dbReference type="InterPro" id="IPR011330">
    <property type="entry name" value="Glyco_hydro/deAcase_b/a-brl"/>
</dbReference>